<protein>
    <submittedName>
        <fullName evidence="2">Phosphotransferase</fullName>
    </submittedName>
</protein>
<dbReference type="OrthoDB" id="9804333at2"/>
<feature type="signal peptide" evidence="1">
    <location>
        <begin position="1"/>
        <end position="20"/>
    </location>
</feature>
<dbReference type="EMBL" id="NWBU01000004">
    <property type="protein sequence ID" value="PTQ12864.1"/>
    <property type="molecule type" value="Genomic_DNA"/>
</dbReference>
<dbReference type="SUPFAM" id="SSF89550">
    <property type="entry name" value="PHP domain-like"/>
    <property type="match status" value="1"/>
</dbReference>
<keyword evidence="1" id="KW-0732">Signal</keyword>
<dbReference type="NCBIfam" id="NF038032">
    <property type="entry name" value="CehA_McbA_metalo"/>
    <property type="match status" value="1"/>
</dbReference>
<name>A0A2T5G138_9SPHN</name>
<dbReference type="CDD" id="cd07432">
    <property type="entry name" value="PHP_HisPPase"/>
    <property type="match status" value="1"/>
</dbReference>
<evidence type="ECO:0000313" key="2">
    <source>
        <dbReference type="EMBL" id="PTQ12864.1"/>
    </source>
</evidence>
<dbReference type="RefSeq" id="WP_107966101.1">
    <property type="nucleotide sequence ID" value="NZ_NWBU01000004.1"/>
</dbReference>
<sequence length="481" mass="50667">MVIAPLILAAAVATIAPAPADLVLTGRIGGADHQSYREVPFDVPDGVSRISVTFDYDKANRTVIDLGLFDPVRFRGWSGGSKSQFTVSASDATPGYLPGYIVPGRWRLLLGVPNARREADAGYTARISFDRVGARNGSEAAAHAPVRAGPGWYRGDLHMHSGHSDGFCTSQTGKKIACPLFKTVEAAVAAKLDFVAVTDHNSVAHYNGLREVQPYFDRLLLIPGIEITTFHGHANIFGPAEFVDFRLGSVAVPGFSRLADAVARAGAVLSINHPALPSGEDCMGCGWTVRDTDYERIQTIEAVNGRTVEGPGSGLSFWYARLNEGHHLAGIGGSDNHDATAGKSPIGTPTTVVHARELSQAGILEGLREGRIFIDVEGSGERLLDLGARRGSASAAMGETLAGSGPLTLTIHTKALAGARIEFVVNGKAAPDLGRAIASNDARQDVVLSRPPRCGWVTANARGADGRLLVIGNPIYLGPAC</sequence>
<feature type="chain" id="PRO_5015742789" evidence="1">
    <location>
        <begin position="21"/>
        <end position="481"/>
    </location>
</feature>
<keyword evidence="3" id="KW-1185">Reference proteome</keyword>
<dbReference type="Gene3D" id="3.20.20.140">
    <property type="entry name" value="Metal-dependent hydrolases"/>
    <property type="match status" value="1"/>
</dbReference>
<keyword evidence="2" id="KW-0808">Transferase</keyword>
<dbReference type="AlphaFoldDB" id="A0A2T5G138"/>
<proteinExistence type="predicted"/>
<gene>
    <name evidence="2" type="ORF">CLG96_01575</name>
</gene>
<dbReference type="InterPro" id="IPR016195">
    <property type="entry name" value="Pol/histidinol_Pase-like"/>
</dbReference>
<evidence type="ECO:0000313" key="3">
    <source>
        <dbReference type="Proteomes" id="UP000244162"/>
    </source>
</evidence>
<comment type="caution">
    <text evidence="2">The sequence shown here is derived from an EMBL/GenBank/DDBJ whole genome shotgun (WGS) entry which is preliminary data.</text>
</comment>
<accession>A0A2T5G138</accession>
<organism evidence="2 3">
    <name type="scientific">Sphingomonas oleivorans</name>
    <dbReference type="NCBI Taxonomy" id="1735121"/>
    <lineage>
        <taxon>Bacteria</taxon>
        <taxon>Pseudomonadati</taxon>
        <taxon>Pseudomonadota</taxon>
        <taxon>Alphaproteobacteria</taxon>
        <taxon>Sphingomonadales</taxon>
        <taxon>Sphingomonadaceae</taxon>
        <taxon>Sphingomonas</taxon>
    </lineage>
</organism>
<reference evidence="2 3" key="1">
    <citation type="submission" date="2017-09" db="EMBL/GenBank/DDBJ databases">
        <title>Sphingomonas panjinensis sp.nov., isolated from oil-contaminated soil.</title>
        <authorList>
            <person name="Wang L."/>
            <person name="Chen L."/>
        </authorList>
    </citation>
    <scope>NUCLEOTIDE SEQUENCE [LARGE SCALE GENOMIC DNA]</scope>
    <source>
        <strain evidence="2 3">FW-11</strain>
    </source>
</reference>
<dbReference type="PANTHER" id="PTHR42924">
    <property type="entry name" value="EXONUCLEASE"/>
    <property type="match status" value="1"/>
</dbReference>
<dbReference type="PANTHER" id="PTHR42924:SF3">
    <property type="entry name" value="POLYMERASE_HISTIDINOL PHOSPHATASE N-TERMINAL DOMAIN-CONTAINING PROTEIN"/>
    <property type="match status" value="1"/>
</dbReference>
<dbReference type="InterPro" id="IPR052018">
    <property type="entry name" value="PHP_domain"/>
</dbReference>
<dbReference type="GO" id="GO:0004534">
    <property type="term" value="F:5'-3' RNA exonuclease activity"/>
    <property type="evidence" value="ECO:0007669"/>
    <property type="project" value="TreeGrafter"/>
</dbReference>
<dbReference type="Proteomes" id="UP000244162">
    <property type="component" value="Unassembled WGS sequence"/>
</dbReference>
<dbReference type="GO" id="GO:0035312">
    <property type="term" value="F:5'-3' DNA exonuclease activity"/>
    <property type="evidence" value="ECO:0007669"/>
    <property type="project" value="TreeGrafter"/>
</dbReference>
<evidence type="ECO:0000256" key="1">
    <source>
        <dbReference type="SAM" id="SignalP"/>
    </source>
</evidence>
<dbReference type="GO" id="GO:0016740">
    <property type="term" value="F:transferase activity"/>
    <property type="evidence" value="ECO:0007669"/>
    <property type="project" value="UniProtKB-KW"/>
</dbReference>